<comment type="caution">
    <text evidence="2">The sequence shown here is derived from an EMBL/GenBank/DDBJ whole genome shotgun (WGS) entry which is preliminary data.</text>
</comment>
<dbReference type="Gene3D" id="3.40.50.620">
    <property type="entry name" value="HUPs"/>
    <property type="match status" value="1"/>
</dbReference>
<name>A0AAN9BBA5_9CAEN</name>
<dbReference type="InterPro" id="IPR006016">
    <property type="entry name" value="UspA"/>
</dbReference>
<evidence type="ECO:0000313" key="3">
    <source>
        <dbReference type="Proteomes" id="UP001374579"/>
    </source>
</evidence>
<dbReference type="InterPro" id="IPR006015">
    <property type="entry name" value="Universal_stress_UspA"/>
</dbReference>
<organism evidence="2 3">
    <name type="scientific">Littorina saxatilis</name>
    <dbReference type="NCBI Taxonomy" id="31220"/>
    <lineage>
        <taxon>Eukaryota</taxon>
        <taxon>Metazoa</taxon>
        <taxon>Spiralia</taxon>
        <taxon>Lophotrochozoa</taxon>
        <taxon>Mollusca</taxon>
        <taxon>Gastropoda</taxon>
        <taxon>Caenogastropoda</taxon>
        <taxon>Littorinimorpha</taxon>
        <taxon>Littorinoidea</taxon>
        <taxon>Littorinidae</taxon>
        <taxon>Littorina</taxon>
    </lineage>
</organism>
<dbReference type="Pfam" id="PF00582">
    <property type="entry name" value="Usp"/>
    <property type="match status" value="1"/>
</dbReference>
<sequence>MAATQPQRKVLLAVDGSENSEYAFDWYVSNMHKEENTLVLVHCPETLANVTMMSPGKVQDLINEGETKTKSIETKFEFKMNKARIRGEFVRLDNAEKPGAAICECAAEKNVTYVVTGTRGLGKIRRTIMGSVSDYVIHHAHVPVLVVRHKEGKQ</sequence>
<dbReference type="CDD" id="cd23659">
    <property type="entry name" value="USP_At3g01520-like"/>
    <property type="match status" value="1"/>
</dbReference>
<dbReference type="Proteomes" id="UP001374579">
    <property type="component" value="Unassembled WGS sequence"/>
</dbReference>
<dbReference type="PANTHER" id="PTHR46989">
    <property type="entry name" value="USP DOMAIN-CONTAINING PROTEIN"/>
    <property type="match status" value="1"/>
</dbReference>
<evidence type="ECO:0000259" key="1">
    <source>
        <dbReference type="Pfam" id="PF00582"/>
    </source>
</evidence>
<dbReference type="InterPro" id="IPR014729">
    <property type="entry name" value="Rossmann-like_a/b/a_fold"/>
</dbReference>
<protein>
    <recommendedName>
        <fullName evidence="1">UspA domain-containing protein</fullName>
    </recommendedName>
</protein>
<dbReference type="PANTHER" id="PTHR46989:SF3">
    <property type="entry name" value="USPA DOMAIN-CONTAINING PROTEIN"/>
    <property type="match status" value="1"/>
</dbReference>
<evidence type="ECO:0000313" key="2">
    <source>
        <dbReference type="EMBL" id="KAK7102367.1"/>
    </source>
</evidence>
<gene>
    <name evidence="2" type="ORF">V1264_020597</name>
</gene>
<proteinExistence type="predicted"/>
<keyword evidence="3" id="KW-1185">Reference proteome</keyword>
<dbReference type="AlphaFoldDB" id="A0AAN9BBA5"/>
<accession>A0AAN9BBA5</accession>
<dbReference type="PRINTS" id="PR01438">
    <property type="entry name" value="UNVRSLSTRESS"/>
</dbReference>
<feature type="domain" description="UspA" evidence="1">
    <location>
        <begin position="8"/>
        <end position="148"/>
    </location>
</feature>
<reference evidence="2 3" key="1">
    <citation type="submission" date="2024-02" db="EMBL/GenBank/DDBJ databases">
        <title>Chromosome-scale genome assembly of the rough periwinkle Littorina saxatilis.</title>
        <authorList>
            <person name="De Jode A."/>
            <person name="Faria R."/>
            <person name="Formenti G."/>
            <person name="Sims Y."/>
            <person name="Smith T.P."/>
            <person name="Tracey A."/>
            <person name="Wood J.M.D."/>
            <person name="Zagrodzka Z.B."/>
            <person name="Johannesson K."/>
            <person name="Butlin R.K."/>
            <person name="Leder E.H."/>
        </authorList>
    </citation>
    <scope>NUCLEOTIDE SEQUENCE [LARGE SCALE GENOMIC DNA]</scope>
    <source>
        <strain evidence="2">Snail1</strain>
        <tissue evidence="2">Muscle</tissue>
    </source>
</reference>
<dbReference type="EMBL" id="JBAMIC010000010">
    <property type="protein sequence ID" value="KAK7102367.1"/>
    <property type="molecule type" value="Genomic_DNA"/>
</dbReference>
<dbReference type="SUPFAM" id="SSF52402">
    <property type="entry name" value="Adenine nucleotide alpha hydrolases-like"/>
    <property type="match status" value="1"/>
</dbReference>